<gene>
    <name evidence="1" type="ORF">SAMN04489726_4717</name>
</gene>
<accession>A0A1G9YDB2</accession>
<sequence length="88" mass="9117">MVSMCTAQYRVDGLGARIVLLPARCVPGEHVLAASGYTATLTAEGVLCVACSACTTSDVDGRWLLATTGEASRAEFSATAYPNTTSTR</sequence>
<dbReference type="EMBL" id="LT629701">
    <property type="protein sequence ID" value="SDN06393.1"/>
    <property type="molecule type" value="Genomic_DNA"/>
</dbReference>
<evidence type="ECO:0000313" key="2">
    <source>
        <dbReference type="Proteomes" id="UP000183376"/>
    </source>
</evidence>
<dbReference type="Proteomes" id="UP000183376">
    <property type="component" value="Chromosome I"/>
</dbReference>
<proteinExistence type="predicted"/>
<reference evidence="1 2" key="1">
    <citation type="submission" date="2016-10" db="EMBL/GenBank/DDBJ databases">
        <authorList>
            <person name="de Groot N.N."/>
        </authorList>
    </citation>
    <scope>NUCLEOTIDE SEQUENCE [LARGE SCALE GENOMIC DNA]</scope>
    <source>
        <strain evidence="1 2">DSM 44149</strain>
    </source>
</reference>
<organism evidence="1 2">
    <name type="scientific">Allokutzneria albata</name>
    <name type="common">Kibdelosporangium albatum</name>
    <dbReference type="NCBI Taxonomy" id="211114"/>
    <lineage>
        <taxon>Bacteria</taxon>
        <taxon>Bacillati</taxon>
        <taxon>Actinomycetota</taxon>
        <taxon>Actinomycetes</taxon>
        <taxon>Pseudonocardiales</taxon>
        <taxon>Pseudonocardiaceae</taxon>
        <taxon>Allokutzneria</taxon>
    </lineage>
</organism>
<name>A0A1G9YDB2_ALLAB</name>
<protein>
    <submittedName>
        <fullName evidence="1">Uncharacterized protein</fullName>
    </submittedName>
</protein>
<keyword evidence="2" id="KW-1185">Reference proteome</keyword>
<dbReference type="STRING" id="211114.SAMN04489726_4717"/>
<evidence type="ECO:0000313" key="1">
    <source>
        <dbReference type="EMBL" id="SDN06393.1"/>
    </source>
</evidence>
<dbReference type="AlphaFoldDB" id="A0A1G9YDB2"/>